<dbReference type="Proteomes" id="UP001595816">
    <property type="component" value="Unassembled WGS sequence"/>
</dbReference>
<organism evidence="6 7">
    <name type="scientific">Hamadaea flava</name>
    <dbReference type="NCBI Taxonomy" id="1742688"/>
    <lineage>
        <taxon>Bacteria</taxon>
        <taxon>Bacillati</taxon>
        <taxon>Actinomycetota</taxon>
        <taxon>Actinomycetes</taxon>
        <taxon>Micromonosporales</taxon>
        <taxon>Micromonosporaceae</taxon>
        <taxon>Hamadaea</taxon>
    </lineage>
</organism>
<keyword evidence="2 5" id="KW-0812">Transmembrane</keyword>
<accession>A0ABV8LWA9</accession>
<evidence type="ECO:0000256" key="1">
    <source>
        <dbReference type="ARBA" id="ARBA00004141"/>
    </source>
</evidence>
<feature type="transmembrane region" description="Helical" evidence="5">
    <location>
        <begin position="91"/>
        <end position="108"/>
    </location>
</feature>
<feature type="transmembrane region" description="Helical" evidence="5">
    <location>
        <begin position="44"/>
        <end position="63"/>
    </location>
</feature>
<evidence type="ECO:0000256" key="2">
    <source>
        <dbReference type="ARBA" id="ARBA00022692"/>
    </source>
</evidence>
<keyword evidence="3 5" id="KW-1133">Transmembrane helix</keyword>
<feature type="transmembrane region" description="Helical" evidence="5">
    <location>
        <begin position="115"/>
        <end position="132"/>
    </location>
</feature>
<dbReference type="Pfam" id="PF01040">
    <property type="entry name" value="UbiA"/>
    <property type="match status" value="1"/>
</dbReference>
<gene>
    <name evidence="6" type="ORF">ACFOZ4_29800</name>
</gene>
<feature type="transmembrane region" description="Helical" evidence="5">
    <location>
        <begin position="15"/>
        <end position="37"/>
    </location>
</feature>
<dbReference type="EMBL" id="JBHSAY010000016">
    <property type="protein sequence ID" value="MFC4134824.1"/>
    <property type="molecule type" value="Genomic_DNA"/>
</dbReference>
<dbReference type="InterPro" id="IPR000537">
    <property type="entry name" value="UbiA_prenyltransferase"/>
</dbReference>
<evidence type="ECO:0000256" key="4">
    <source>
        <dbReference type="ARBA" id="ARBA00023136"/>
    </source>
</evidence>
<name>A0ABV8LWA9_9ACTN</name>
<protein>
    <submittedName>
        <fullName evidence="6">UbiA family prenyltransferase</fullName>
    </submittedName>
</protein>
<comment type="caution">
    <text evidence="6">The sequence shown here is derived from an EMBL/GenBank/DDBJ whole genome shotgun (WGS) entry which is preliminary data.</text>
</comment>
<evidence type="ECO:0000313" key="7">
    <source>
        <dbReference type="Proteomes" id="UP001595816"/>
    </source>
</evidence>
<feature type="transmembrane region" description="Helical" evidence="5">
    <location>
        <begin position="138"/>
        <end position="160"/>
    </location>
</feature>
<evidence type="ECO:0000256" key="5">
    <source>
        <dbReference type="SAM" id="Phobius"/>
    </source>
</evidence>
<dbReference type="InterPro" id="IPR044878">
    <property type="entry name" value="UbiA_sf"/>
</dbReference>
<proteinExistence type="predicted"/>
<comment type="subcellular location">
    <subcellularLocation>
        <location evidence="1">Membrane</location>
        <topology evidence="1">Multi-pass membrane protein</topology>
    </subcellularLocation>
</comment>
<dbReference type="RefSeq" id="WP_253758704.1">
    <property type="nucleotide sequence ID" value="NZ_JAMZDZ010000001.1"/>
</dbReference>
<dbReference type="Gene3D" id="1.10.357.140">
    <property type="entry name" value="UbiA prenyltransferase"/>
    <property type="match status" value="1"/>
</dbReference>
<keyword evidence="7" id="KW-1185">Reference proteome</keyword>
<reference evidence="7" key="1">
    <citation type="journal article" date="2019" name="Int. J. Syst. Evol. Microbiol.">
        <title>The Global Catalogue of Microorganisms (GCM) 10K type strain sequencing project: providing services to taxonomists for standard genome sequencing and annotation.</title>
        <authorList>
            <consortium name="The Broad Institute Genomics Platform"/>
            <consortium name="The Broad Institute Genome Sequencing Center for Infectious Disease"/>
            <person name="Wu L."/>
            <person name="Ma J."/>
        </authorList>
    </citation>
    <scope>NUCLEOTIDE SEQUENCE [LARGE SCALE GENOMIC DNA]</scope>
    <source>
        <strain evidence="7">CGMCC 4.7289</strain>
    </source>
</reference>
<evidence type="ECO:0000256" key="3">
    <source>
        <dbReference type="ARBA" id="ARBA00022989"/>
    </source>
</evidence>
<sequence length="223" mass="22647">MSAGSTGSALWPVSALLRCCHPAPVAAVTILSGLIAYAVGHRTAGVLLVAGVVGTSQLAVGWANDAIDADRDRAVRRADKPLALEWPQGRPWVATAALIASLAMIALAVSSTRPLAAGAAVVGLVSAQLYNWPLKGTVFSIVPYLVSFAAIPMFIIAAVPATPPGQLVVAAACFGGAAHLLNAVPDLEMDDATGVRGLPQRLGESRSRAVGAILTGLAVFALL</sequence>
<keyword evidence="4 5" id="KW-0472">Membrane</keyword>
<evidence type="ECO:0000313" key="6">
    <source>
        <dbReference type="EMBL" id="MFC4134824.1"/>
    </source>
</evidence>